<dbReference type="AlphaFoldDB" id="L2GKB3"/>
<protein>
    <submittedName>
        <fullName evidence="1">Uncharacterized protein</fullName>
    </submittedName>
</protein>
<sequence>MKKQICIPLNGYKKKVTVYRKLEKTKCLNGKKPVIKIPSKSTVNLCVSQSSGEKVKKIANEAKVDNRTVEGNKIEEQEMNKNEAVLMDNVVEENVFRIVKTSKKGNSKIDIVSIDDSKKIMFNNRKELFYKITKENLTKFNIPPTPTILKSLEQFFTQKLSKLDFLNEQMIEIYSRVFLYRIGSKFIGVKLAKTTLFSGPFKKELFRRALDEVNDWTMQEEINHNEDESICNLYKIAN</sequence>
<evidence type="ECO:0000313" key="1">
    <source>
        <dbReference type="EMBL" id="ELA40950.1"/>
    </source>
</evidence>
<gene>
    <name evidence="1" type="ORF">VICG_01980</name>
</gene>
<reference evidence="2" key="1">
    <citation type="submission" date="2011-05" db="EMBL/GenBank/DDBJ databases">
        <title>The genome sequence of Vittaforma corneae strain ATCC 50505.</title>
        <authorList>
            <consortium name="The Broad Institute Genome Sequencing Platform"/>
            <person name="Cuomo C."/>
            <person name="Didier E."/>
            <person name="Bowers L."/>
            <person name="Young S.K."/>
            <person name="Zeng Q."/>
            <person name="Gargeya S."/>
            <person name="Fitzgerald M."/>
            <person name="Haas B."/>
            <person name="Abouelleil A."/>
            <person name="Alvarado L."/>
            <person name="Arachchi H.M."/>
            <person name="Berlin A."/>
            <person name="Chapman S.B."/>
            <person name="Gearin G."/>
            <person name="Goldberg J."/>
            <person name="Griggs A."/>
            <person name="Gujja S."/>
            <person name="Hansen M."/>
            <person name="Heiman D."/>
            <person name="Howarth C."/>
            <person name="Larimer J."/>
            <person name="Lui A."/>
            <person name="MacDonald P.J.P."/>
            <person name="McCowen C."/>
            <person name="Montmayeur A."/>
            <person name="Murphy C."/>
            <person name="Neiman D."/>
            <person name="Pearson M."/>
            <person name="Priest M."/>
            <person name="Roberts A."/>
            <person name="Saif S."/>
            <person name="Shea T."/>
            <person name="Sisk P."/>
            <person name="Stolte C."/>
            <person name="Sykes S."/>
            <person name="Wortman J."/>
            <person name="Nusbaum C."/>
            <person name="Birren B."/>
        </authorList>
    </citation>
    <scope>NUCLEOTIDE SEQUENCE [LARGE SCALE GENOMIC DNA]</scope>
    <source>
        <strain evidence="2">ATCC 50505</strain>
    </source>
</reference>
<dbReference type="HOGENOM" id="CLU_1166629_0_0_1"/>
<keyword evidence="2" id="KW-1185">Reference proteome</keyword>
<accession>L2GKB3</accession>
<dbReference type="InParanoid" id="L2GKB3"/>
<organism evidence="1 2">
    <name type="scientific">Vittaforma corneae (strain ATCC 50505)</name>
    <name type="common">Microsporidian parasite</name>
    <name type="synonym">Nosema corneum</name>
    <dbReference type="NCBI Taxonomy" id="993615"/>
    <lineage>
        <taxon>Eukaryota</taxon>
        <taxon>Fungi</taxon>
        <taxon>Fungi incertae sedis</taxon>
        <taxon>Microsporidia</taxon>
        <taxon>Nosematidae</taxon>
        <taxon>Vittaforma</taxon>
    </lineage>
</organism>
<proteinExistence type="predicted"/>
<name>L2GKB3_VITCO</name>
<dbReference type="VEuPathDB" id="MicrosporidiaDB:VICG_01980"/>
<dbReference type="EMBL" id="JH370153">
    <property type="protein sequence ID" value="ELA40950.1"/>
    <property type="molecule type" value="Genomic_DNA"/>
</dbReference>
<evidence type="ECO:0000313" key="2">
    <source>
        <dbReference type="Proteomes" id="UP000011082"/>
    </source>
</evidence>
<dbReference type="RefSeq" id="XP_007605425.1">
    <property type="nucleotide sequence ID" value="XM_007605363.1"/>
</dbReference>
<dbReference type="GeneID" id="19882690"/>
<dbReference type="Proteomes" id="UP000011082">
    <property type="component" value="Unassembled WGS sequence"/>
</dbReference>